<dbReference type="PANTHER" id="PTHR43355">
    <property type="entry name" value="FLAVIN REDUCTASE (NADPH)"/>
    <property type="match status" value="1"/>
</dbReference>
<dbReference type="RefSeq" id="WP_106523583.1">
    <property type="nucleotide sequence ID" value="NZ_PYGD01000005.1"/>
</dbReference>
<protein>
    <submittedName>
        <fullName evidence="2">Putative NAD(P)-binding protein</fullName>
    </submittedName>
</protein>
<dbReference type="GO" id="GO:0016646">
    <property type="term" value="F:oxidoreductase activity, acting on the CH-NH group of donors, NAD or NADP as acceptor"/>
    <property type="evidence" value="ECO:0007669"/>
    <property type="project" value="TreeGrafter"/>
</dbReference>
<dbReference type="OrthoDB" id="9790734at2"/>
<dbReference type="PANTHER" id="PTHR43355:SF2">
    <property type="entry name" value="FLAVIN REDUCTASE (NADPH)"/>
    <property type="match status" value="1"/>
</dbReference>
<sequence length="212" mass="23230">MASFPKIAVIGGTGKSGQFLTRELIRQQIPFRILLRHPERFTINDPLIEIVPGDARDGSAVQRLLQGCHAVISMLGQPAGESPVFSQATRNILAAMAFYDIRRYIVTTGLSVDAPGDKKSERVKAGTEWMKSHYPQTTADKQVEYETLRSSSIDWTMIRLPMIGQSDEEGALQVSLTDCSGDKISAGRLARFAIGCLTGNQYLQQAPFIANG</sequence>
<evidence type="ECO:0000313" key="3">
    <source>
        <dbReference type="Proteomes" id="UP000240572"/>
    </source>
</evidence>
<organism evidence="2 3">
    <name type="scientific">Taibaiella chishuiensis</name>
    <dbReference type="NCBI Taxonomy" id="1434707"/>
    <lineage>
        <taxon>Bacteria</taxon>
        <taxon>Pseudomonadati</taxon>
        <taxon>Bacteroidota</taxon>
        <taxon>Chitinophagia</taxon>
        <taxon>Chitinophagales</taxon>
        <taxon>Chitinophagaceae</taxon>
        <taxon>Taibaiella</taxon>
    </lineage>
</organism>
<dbReference type="InterPro" id="IPR036291">
    <property type="entry name" value="NAD(P)-bd_dom_sf"/>
</dbReference>
<name>A0A2P8D395_9BACT</name>
<evidence type="ECO:0000259" key="1">
    <source>
        <dbReference type="Pfam" id="PF13460"/>
    </source>
</evidence>
<keyword evidence="3" id="KW-1185">Reference proteome</keyword>
<dbReference type="Pfam" id="PF13460">
    <property type="entry name" value="NAD_binding_10"/>
    <property type="match status" value="1"/>
</dbReference>
<reference evidence="2 3" key="1">
    <citation type="submission" date="2018-03" db="EMBL/GenBank/DDBJ databases">
        <title>Genomic Encyclopedia of Type Strains, Phase III (KMG-III): the genomes of soil and plant-associated and newly described type strains.</title>
        <authorList>
            <person name="Whitman W."/>
        </authorList>
    </citation>
    <scope>NUCLEOTIDE SEQUENCE [LARGE SCALE GENOMIC DNA]</scope>
    <source>
        <strain evidence="2 3">CGMCC 1.12700</strain>
    </source>
</reference>
<dbReference type="Proteomes" id="UP000240572">
    <property type="component" value="Unassembled WGS sequence"/>
</dbReference>
<proteinExistence type="predicted"/>
<dbReference type="AlphaFoldDB" id="A0A2P8D395"/>
<dbReference type="SUPFAM" id="SSF51735">
    <property type="entry name" value="NAD(P)-binding Rossmann-fold domains"/>
    <property type="match status" value="1"/>
</dbReference>
<dbReference type="EMBL" id="PYGD01000005">
    <property type="protein sequence ID" value="PSK91692.1"/>
    <property type="molecule type" value="Genomic_DNA"/>
</dbReference>
<accession>A0A2P8D395</accession>
<evidence type="ECO:0000313" key="2">
    <source>
        <dbReference type="EMBL" id="PSK91692.1"/>
    </source>
</evidence>
<gene>
    <name evidence="2" type="ORF">B0I18_105277</name>
</gene>
<comment type="caution">
    <text evidence="2">The sequence shown here is derived from an EMBL/GenBank/DDBJ whole genome shotgun (WGS) entry which is preliminary data.</text>
</comment>
<feature type="domain" description="NAD(P)-binding" evidence="1">
    <location>
        <begin position="11"/>
        <end position="198"/>
    </location>
</feature>
<dbReference type="InterPro" id="IPR051606">
    <property type="entry name" value="Polyketide_Oxido-like"/>
</dbReference>
<dbReference type="Gene3D" id="3.40.50.720">
    <property type="entry name" value="NAD(P)-binding Rossmann-like Domain"/>
    <property type="match status" value="1"/>
</dbReference>
<dbReference type="InterPro" id="IPR016040">
    <property type="entry name" value="NAD(P)-bd_dom"/>
</dbReference>